<dbReference type="Pfam" id="PF00512">
    <property type="entry name" value="HisKA"/>
    <property type="match status" value="1"/>
</dbReference>
<evidence type="ECO:0000256" key="6">
    <source>
        <dbReference type="ARBA" id="ARBA00023012"/>
    </source>
</evidence>
<dbReference type="Pfam" id="PF02518">
    <property type="entry name" value="HATPase_c"/>
    <property type="match status" value="1"/>
</dbReference>
<comment type="caution">
    <text evidence="9">The sequence shown here is derived from an EMBL/GenBank/DDBJ whole genome shotgun (WGS) entry which is preliminary data.</text>
</comment>
<dbReference type="SUPFAM" id="SSF55874">
    <property type="entry name" value="ATPase domain of HSP90 chaperone/DNA topoisomerase II/histidine kinase"/>
    <property type="match status" value="1"/>
</dbReference>
<dbReference type="GO" id="GO:0016036">
    <property type="term" value="P:cellular response to phosphate starvation"/>
    <property type="evidence" value="ECO:0007669"/>
    <property type="project" value="TreeGrafter"/>
</dbReference>
<evidence type="ECO:0000256" key="7">
    <source>
        <dbReference type="SAM" id="Phobius"/>
    </source>
</evidence>
<feature type="domain" description="Histidine kinase" evidence="8">
    <location>
        <begin position="112"/>
        <end position="322"/>
    </location>
</feature>
<feature type="transmembrane region" description="Helical" evidence="7">
    <location>
        <begin position="78"/>
        <end position="96"/>
    </location>
</feature>
<dbReference type="SMART" id="SM00387">
    <property type="entry name" value="HATPase_c"/>
    <property type="match status" value="1"/>
</dbReference>
<evidence type="ECO:0000313" key="9">
    <source>
        <dbReference type="EMBL" id="TKK69830.1"/>
    </source>
</evidence>
<evidence type="ECO:0000259" key="8">
    <source>
        <dbReference type="PROSITE" id="PS50109"/>
    </source>
</evidence>
<dbReference type="PANTHER" id="PTHR45453">
    <property type="entry name" value="PHOSPHATE REGULON SENSOR PROTEIN PHOR"/>
    <property type="match status" value="1"/>
</dbReference>
<dbReference type="InterPro" id="IPR050351">
    <property type="entry name" value="BphY/WalK/GraS-like"/>
</dbReference>
<dbReference type="Proteomes" id="UP000305848">
    <property type="component" value="Unassembled WGS sequence"/>
</dbReference>
<dbReference type="Gene3D" id="1.10.287.130">
    <property type="match status" value="1"/>
</dbReference>
<dbReference type="EC" id="2.7.13.3" evidence="2"/>
<keyword evidence="5" id="KW-0418">Kinase</keyword>
<keyword evidence="7" id="KW-0472">Membrane</keyword>
<dbReference type="GO" id="GO:0005886">
    <property type="term" value="C:plasma membrane"/>
    <property type="evidence" value="ECO:0007669"/>
    <property type="project" value="TreeGrafter"/>
</dbReference>
<evidence type="ECO:0000256" key="3">
    <source>
        <dbReference type="ARBA" id="ARBA00022553"/>
    </source>
</evidence>
<dbReference type="FunFam" id="3.30.565.10:FF:000006">
    <property type="entry name" value="Sensor histidine kinase WalK"/>
    <property type="match status" value="1"/>
</dbReference>
<dbReference type="InterPro" id="IPR005467">
    <property type="entry name" value="His_kinase_dom"/>
</dbReference>
<reference evidence="9 10" key="1">
    <citation type="submission" date="2019-05" db="EMBL/GenBank/DDBJ databases">
        <title>Panacibacter sp. strain 17mud1-8 Genome sequencing and assembly.</title>
        <authorList>
            <person name="Chhetri G."/>
        </authorList>
    </citation>
    <scope>NUCLEOTIDE SEQUENCE [LARGE SCALE GENOMIC DNA]</scope>
    <source>
        <strain evidence="9 10">17mud1-8</strain>
    </source>
</reference>
<keyword evidence="7" id="KW-1133">Transmembrane helix</keyword>
<dbReference type="PANTHER" id="PTHR45453:SF1">
    <property type="entry name" value="PHOSPHATE REGULON SENSOR PROTEIN PHOR"/>
    <property type="match status" value="1"/>
</dbReference>
<dbReference type="InterPro" id="IPR036890">
    <property type="entry name" value="HATPase_C_sf"/>
</dbReference>
<feature type="transmembrane region" description="Helical" evidence="7">
    <location>
        <begin position="12"/>
        <end position="32"/>
    </location>
</feature>
<dbReference type="SMART" id="SM00388">
    <property type="entry name" value="HisKA"/>
    <property type="match status" value="1"/>
</dbReference>
<comment type="catalytic activity">
    <reaction evidence="1">
        <text>ATP + protein L-histidine = ADP + protein N-phospho-L-histidine.</text>
        <dbReference type="EC" id="2.7.13.3"/>
    </reaction>
</comment>
<keyword evidence="6" id="KW-0902">Two-component regulatory system</keyword>
<proteinExistence type="predicted"/>
<dbReference type="AlphaFoldDB" id="A0A4U3L4C9"/>
<dbReference type="GO" id="GO:0000155">
    <property type="term" value="F:phosphorelay sensor kinase activity"/>
    <property type="evidence" value="ECO:0007669"/>
    <property type="project" value="InterPro"/>
</dbReference>
<dbReference type="GO" id="GO:0004721">
    <property type="term" value="F:phosphoprotein phosphatase activity"/>
    <property type="evidence" value="ECO:0007669"/>
    <property type="project" value="TreeGrafter"/>
</dbReference>
<dbReference type="PROSITE" id="PS50109">
    <property type="entry name" value="HIS_KIN"/>
    <property type="match status" value="1"/>
</dbReference>
<accession>A0A4U3L4C9</accession>
<evidence type="ECO:0000256" key="1">
    <source>
        <dbReference type="ARBA" id="ARBA00000085"/>
    </source>
</evidence>
<evidence type="ECO:0000256" key="4">
    <source>
        <dbReference type="ARBA" id="ARBA00022679"/>
    </source>
</evidence>
<evidence type="ECO:0000256" key="2">
    <source>
        <dbReference type="ARBA" id="ARBA00012438"/>
    </source>
</evidence>
<dbReference type="PRINTS" id="PR00344">
    <property type="entry name" value="BCTRLSENSOR"/>
</dbReference>
<gene>
    <name evidence="9" type="ORF">FC093_07065</name>
</gene>
<dbReference type="EMBL" id="SZQL01000004">
    <property type="protein sequence ID" value="TKK69830.1"/>
    <property type="molecule type" value="Genomic_DNA"/>
</dbReference>
<dbReference type="InterPro" id="IPR003661">
    <property type="entry name" value="HisK_dim/P_dom"/>
</dbReference>
<protein>
    <recommendedName>
        <fullName evidence="2">histidine kinase</fullName>
        <ecNumber evidence="2">2.7.13.3</ecNumber>
    </recommendedName>
</protein>
<dbReference type="CDD" id="cd00082">
    <property type="entry name" value="HisKA"/>
    <property type="match status" value="1"/>
</dbReference>
<dbReference type="SUPFAM" id="SSF47384">
    <property type="entry name" value="Homodimeric domain of signal transducing histidine kinase"/>
    <property type="match status" value="1"/>
</dbReference>
<dbReference type="InterPro" id="IPR003594">
    <property type="entry name" value="HATPase_dom"/>
</dbReference>
<evidence type="ECO:0000256" key="5">
    <source>
        <dbReference type="ARBA" id="ARBA00022777"/>
    </source>
</evidence>
<dbReference type="Gene3D" id="3.30.565.10">
    <property type="entry name" value="Histidine kinase-like ATPase, C-terminal domain"/>
    <property type="match status" value="1"/>
</dbReference>
<organism evidence="9 10">
    <name type="scientific">Ilyomonas limi</name>
    <dbReference type="NCBI Taxonomy" id="2575867"/>
    <lineage>
        <taxon>Bacteria</taxon>
        <taxon>Pseudomonadati</taxon>
        <taxon>Bacteroidota</taxon>
        <taxon>Chitinophagia</taxon>
        <taxon>Chitinophagales</taxon>
        <taxon>Chitinophagaceae</taxon>
        <taxon>Ilyomonas</taxon>
    </lineage>
</organism>
<dbReference type="OrthoDB" id="9804645at2"/>
<keyword evidence="10" id="KW-1185">Reference proteome</keyword>
<dbReference type="InterPro" id="IPR036097">
    <property type="entry name" value="HisK_dim/P_sf"/>
</dbReference>
<name>A0A4U3L4C9_9BACT</name>
<evidence type="ECO:0000313" key="10">
    <source>
        <dbReference type="Proteomes" id="UP000305848"/>
    </source>
</evidence>
<keyword evidence="7" id="KW-0812">Transmembrane</keyword>
<dbReference type="InterPro" id="IPR004358">
    <property type="entry name" value="Sig_transdc_His_kin-like_C"/>
</dbReference>
<keyword evidence="4" id="KW-0808">Transferase</keyword>
<keyword evidence="3" id="KW-0597">Phosphoprotein</keyword>
<dbReference type="RefSeq" id="WP_137261051.1">
    <property type="nucleotide sequence ID" value="NZ_SZQL01000004.1"/>
</dbReference>
<sequence length="322" mass="37122">MNSLKKHRLVRITIVYWFLLVYIVVALIFWYMELNQQNRQMYEYQLAQLHKDSPDYRSAVAEIEAAKNTKTSQYIGEGSVFLLLILVGAVFVYRATRRQFILSRQQQNFMMAITHELKTPIAVVRLNVETLQKRRLEEAQQQKLIANTLQEVNRLNTLTNNILVASQLETGAYRLNKQQINISRIATEAVRDLQNRFPQRSMDATIQPEVYMQGEDTLMQLLLNNLLDNAVKYSSRESPVKLLLKKENSHVIIQVTDEGIGIAAEEKKKVFEKFYRVGSEETRTAKGTGLGLFLSKKIVQDFKGTITITDNVPKGSIFTVRF</sequence>